<dbReference type="PROSITE" id="PS50994">
    <property type="entry name" value="INTEGRASE"/>
    <property type="match status" value="1"/>
</dbReference>
<dbReference type="Gene3D" id="3.30.420.10">
    <property type="entry name" value="Ribonuclease H-like superfamily/Ribonuclease H"/>
    <property type="match status" value="1"/>
</dbReference>
<dbReference type="FunFam" id="1.10.340.70:FF:000001">
    <property type="entry name" value="Retrovirus-related Pol polyprotein from transposon gypsy-like Protein"/>
    <property type="match status" value="1"/>
</dbReference>
<dbReference type="GO" id="GO:0003964">
    <property type="term" value="F:RNA-directed DNA polymerase activity"/>
    <property type="evidence" value="ECO:0007669"/>
    <property type="project" value="UniProtKB-KW"/>
</dbReference>
<dbReference type="EMBL" id="BRPK01000002">
    <property type="protein sequence ID" value="GLB35229.1"/>
    <property type="molecule type" value="Genomic_DNA"/>
</dbReference>
<sequence length="1890" mass="212831">MVNPDSSTPPTTAADSDTTPTAPPMAHTPTNSSTSSSFNLSVPMPTAGMPTSPSFNGHRIHDFLDGLEQHADSAHLSHDQLPQYVLCYCTNRVCQVIESATHIWSGTDWLAARLYLINLYESNDRTPKPSSERLRKWTERHGQEGSITSLQDVDQYNREFTLLAGNLVASGLLLQIDANWYFYRGIPESLRTRVKRRIPTANQKRNSLPQTSELLHLLRAEFDDEDADYVTEKVSLRVEAETDDEDADDADAPPPVKRPKKKVAFAPTEKTVPAAPPVDPQAATIDELTRKMQELLIATAQLKRAQGLPPQNNFPDASANSRRCFMCGLIDAHRPGPKYCLETMRLIDDGLIKYNREGHIELPDGSPLPRATSQMGGVAQAVRELKAETTVKGKVHEQPPHMRSASCASFVYDDQEIGTIFESSAASPVPDWRAAPVTRSQKDSVRMDPTKRPAPKAREPPLLPRTTPSRRDEGKTSTDATPPPTKPPVETRAAPKVATVPTPPPVNTREGYKDAQKARRTPRPDAEMADSSKSAPNVKGGPAYHFTSTVQESVDMDRLQEKILSIATVTAHLVESFEDDYDIDYTTFGDEYDWSTANVEYDADAAAADEDYSEEITSPALSQRRIEESLIKVDYDPAEDNDQSIYWRYASAIRVIVEPLFAMVTGRFQGKFNGHAVYIMIDTGSELNIVTEDVYDRSGLPIDLDGTRWSLKGINGDPVRLGGCVRDAPLAIAGHRFDHHFFISKGGVGSEKQDIILGQPWLQWYAASIDYTRQGDMRMRIWEKGNRCAPPTLSIPLCRPNAPRNAKSFNLDPDAELTDICPPETYDSILLQASYAAPASSVPLDTPWTKRALCSDTRTTSAALRLQKRTKYKTVDRKVRPVPSYMPDPAGQEFKPVIIPPLPPLSLNPPLLANFIPTARLTRERLDMILKTVPPGFLSDRELDLLVEVLRNRDQALAFEDAERGTFSDKYFPDYEIPLIEHTPWVQEPIRIPKAIESTVRDMLNTQIAAKKYEPSSASYRSRLFAVAKKGTDKIRLIQDVQELNKVTVTKENDKRPALYGGVTFNDTESRYSQPKCELYGVFRAIKDLRHRIWGIHFRIDADAKFLTEMIKNPDLPNAPMTRWAADGLSRRPRAIDDSEDEDAEQYLDRTVDAKAYVYPSLSSHINAVSASALERQASAIFNTRYFVNLRAEFRLMPPSPYATWSTRTVVEDLAIFGSSPSTMLAGFDGTDYDPSDVIGQNDPGSLLRHSLLKSTDQFSYIGREFEHRKIAVPIVDQCSFGDGEEFSVEICTYRRSYITDLRPGEPQPTTSFPLTRFRTIADAGIRTDNRRNYESVPTTISITCATHAFGVKDFESPELWEDITKYLEHGVIPDWCTEDPQRRSFIRRTKPFFLHDGRLWKHDQARRSPRLVITDVARRSTLLAQAHNDAGHQGRDSTYKLLADRFYWPNMYDDVAYFVRSCNICQLRSRTRPKVAFSPTWSTAILRKFCLDTVHMENGYGGMNYLLQAIEPSIGWPEARAARKNDSSTWARFIYEEIICRFGCIPELVVDGGAEFLGAAKIIYEQYGITVIVSSPYHPEGNGVAERGHLTLTNSIMRACGKDSNKWPLYVHAGLLAMRITASRMTGFSPYFLLYGCHAFLAFDMSDRTWDTLDWVNIRSTEELLAIRIQQLVRRDGDLVSAHKRQKAERQCAVDDFNRKHAKYLSTGEFALGTWVLVHETWLDTQYGNKGALRWAGPYIVHEKLKATTYRLRELDGTIRREAVAANRMKIFYYREENQTVRTVEPAQYQVYSAGRDTSSGASAQETVGVDDDEATTPPFRFDCRVGTAVAIDNPDLVYERPYALGADLTYPSVFDAIKEYGPGYGRRSLRYLNLQYFVTKAREDIPLR</sequence>
<evidence type="ECO:0000256" key="7">
    <source>
        <dbReference type="ARBA" id="ARBA00022918"/>
    </source>
</evidence>
<dbReference type="SUPFAM" id="SSF56672">
    <property type="entry name" value="DNA/RNA polymerases"/>
    <property type="match status" value="1"/>
</dbReference>
<evidence type="ECO:0000256" key="6">
    <source>
        <dbReference type="ARBA" id="ARBA00022884"/>
    </source>
</evidence>
<keyword evidence="2" id="KW-0548">Nucleotidyltransferase</keyword>
<dbReference type="InterPro" id="IPR001584">
    <property type="entry name" value="Integrase_cat-core"/>
</dbReference>
<keyword evidence="3" id="KW-0540">Nuclease</keyword>
<dbReference type="Proteomes" id="UP001063166">
    <property type="component" value="Unassembled WGS sequence"/>
</dbReference>
<comment type="caution">
    <text evidence="10">The sequence shown here is derived from an EMBL/GenBank/DDBJ whole genome shotgun (WGS) entry which is preliminary data.</text>
</comment>
<protein>
    <recommendedName>
        <fullName evidence="9">Integrase catalytic domain-containing protein</fullName>
    </recommendedName>
</protein>
<evidence type="ECO:0000256" key="1">
    <source>
        <dbReference type="ARBA" id="ARBA00022679"/>
    </source>
</evidence>
<evidence type="ECO:0000313" key="11">
    <source>
        <dbReference type="Proteomes" id="UP001063166"/>
    </source>
</evidence>
<dbReference type="GO" id="GO:0004519">
    <property type="term" value="F:endonuclease activity"/>
    <property type="evidence" value="ECO:0007669"/>
    <property type="project" value="UniProtKB-KW"/>
</dbReference>
<reference evidence="10" key="1">
    <citation type="submission" date="2022-07" db="EMBL/GenBank/DDBJ databases">
        <title>The genome of Lyophyllum shimeji provides insight into the initial evolution of ectomycorrhizal fungal genome.</title>
        <authorList>
            <person name="Kobayashi Y."/>
            <person name="Shibata T."/>
            <person name="Hirakawa H."/>
            <person name="Shigenobu S."/>
            <person name="Nishiyama T."/>
            <person name="Yamada A."/>
            <person name="Hasebe M."/>
            <person name="Kawaguchi M."/>
        </authorList>
    </citation>
    <scope>NUCLEOTIDE SEQUENCE</scope>
    <source>
        <strain evidence="10">AT787</strain>
    </source>
</reference>
<gene>
    <name evidence="10" type="ORF">LshimejAT787_0207940</name>
</gene>
<evidence type="ECO:0000256" key="3">
    <source>
        <dbReference type="ARBA" id="ARBA00022722"/>
    </source>
</evidence>
<name>A0A9P3UIB5_LYOSH</name>
<keyword evidence="7" id="KW-0695">RNA-directed DNA polymerase</keyword>
<proteinExistence type="predicted"/>
<dbReference type="CDD" id="cd00303">
    <property type="entry name" value="retropepsin_like"/>
    <property type="match status" value="1"/>
</dbReference>
<feature type="compositionally biased region" description="Low complexity" evidence="8">
    <location>
        <begin position="491"/>
        <end position="500"/>
    </location>
</feature>
<dbReference type="PANTHER" id="PTHR37984:SF5">
    <property type="entry name" value="PROTEIN NYNRIN-LIKE"/>
    <property type="match status" value="1"/>
</dbReference>
<dbReference type="InterPro" id="IPR041588">
    <property type="entry name" value="Integrase_H2C2"/>
</dbReference>
<evidence type="ECO:0000256" key="4">
    <source>
        <dbReference type="ARBA" id="ARBA00022759"/>
    </source>
</evidence>
<dbReference type="InterPro" id="IPR043502">
    <property type="entry name" value="DNA/RNA_pol_sf"/>
</dbReference>
<feature type="region of interest" description="Disordered" evidence="8">
    <location>
        <begin position="1"/>
        <end position="54"/>
    </location>
</feature>
<dbReference type="Pfam" id="PF13352">
    <property type="entry name" value="DUF4100"/>
    <property type="match status" value="1"/>
</dbReference>
<dbReference type="InterPro" id="IPR041373">
    <property type="entry name" value="RT_RNaseH"/>
</dbReference>
<feature type="compositionally biased region" description="Basic and acidic residues" evidence="8">
    <location>
        <begin position="440"/>
        <end position="459"/>
    </location>
</feature>
<feature type="compositionally biased region" description="Basic and acidic residues" evidence="8">
    <location>
        <begin position="510"/>
        <end position="526"/>
    </location>
</feature>
<organism evidence="10 11">
    <name type="scientific">Lyophyllum shimeji</name>
    <name type="common">Hon-shimeji</name>
    <name type="synonym">Tricholoma shimeji</name>
    <dbReference type="NCBI Taxonomy" id="47721"/>
    <lineage>
        <taxon>Eukaryota</taxon>
        <taxon>Fungi</taxon>
        <taxon>Dikarya</taxon>
        <taxon>Basidiomycota</taxon>
        <taxon>Agaricomycotina</taxon>
        <taxon>Agaricomycetes</taxon>
        <taxon>Agaricomycetidae</taxon>
        <taxon>Agaricales</taxon>
        <taxon>Tricholomatineae</taxon>
        <taxon>Lyophyllaceae</taxon>
        <taxon>Lyophyllum</taxon>
    </lineage>
</organism>
<dbReference type="Gene3D" id="3.10.10.10">
    <property type="entry name" value="HIV Type 1 Reverse Transcriptase, subunit A, domain 1"/>
    <property type="match status" value="1"/>
</dbReference>
<dbReference type="GO" id="GO:0015074">
    <property type="term" value="P:DNA integration"/>
    <property type="evidence" value="ECO:0007669"/>
    <property type="project" value="InterPro"/>
</dbReference>
<dbReference type="Gene3D" id="1.10.340.70">
    <property type="match status" value="1"/>
</dbReference>
<keyword evidence="6" id="KW-0694">RNA-binding</keyword>
<dbReference type="InterPro" id="IPR036397">
    <property type="entry name" value="RNaseH_sf"/>
</dbReference>
<evidence type="ECO:0000313" key="10">
    <source>
        <dbReference type="EMBL" id="GLB35229.1"/>
    </source>
</evidence>
<feature type="domain" description="Integrase catalytic" evidence="9">
    <location>
        <begin position="1476"/>
        <end position="1639"/>
    </location>
</feature>
<keyword evidence="1" id="KW-0808">Transferase</keyword>
<feature type="compositionally biased region" description="Acidic residues" evidence="8">
    <location>
        <begin position="241"/>
        <end position="251"/>
    </location>
</feature>
<dbReference type="GO" id="GO:0005634">
    <property type="term" value="C:nucleus"/>
    <property type="evidence" value="ECO:0007669"/>
    <property type="project" value="UniProtKB-ARBA"/>
</dbReference>
<keyword evidence="5" id="KW-0378">Hydrolase</keyword>
<feature type="region of interest" description="Disordered" evidence="8">
    <location>
        <begin position="428"/>
        <end position="543"/>
    </location>
</feature>
<feature type="compositionally biased region" description="Low complexity" evidence="8">
    <location>
        <begin position="1"/>
        <end position="41"/>
    </location>
</feature>
<dbReference type="OrthoDB" id="5535068at2759"/>
<dbReference type="SUPFAM" id="SSF53098">
    <property type="entry name" value="Ribonuclease H-like"/>
    <property type="match status" value="1"/>
</dbReference>
<dbReference type="Gene3D" id="2.40.70.10">
    <property type="entry name" value="Acid Proteases"/>
    <property type="match status" value="1"/>
</dbReference>
<keyword evidence="4" id="KW-0255">Endonuclease</keyword>
<dbReference type="InterPro" id="IPR012337">
    <property type="entry name" value="RNaseH-like_sf"/>
</dbReference>
<dbReference type="GO" id="GO:0016787">
    <property type="term" value="F:hydrolase activity"/>
    <property type="evidence" value="ECO:0007669"/>
    <property type="project" value="UniProtKB-KW"/>
</dbReference>
<dbReference type="InterPro" id="IPR025165">
    <property type="entry name" value="DUF4100"/>
</dbReference>
<dbReference type="InterPro" id="IPR050951">
    <property type="entry name" value="Retrovirus_Pol_polyprotein"/>
</dbReference>
<dbReference type="PANTHER" id="PTHR37984">
    <property type="entry name" value="PROTEIN CBG26694"/>
    <property type="match status" value="1"/>
</dbReference>
<keyword evidence="11" id="KW-1185">Reference proteome</keyword>
<dbReference type="SUPFAM" id="SSF50630">
    <property type="entry name" value="Acid proteases"/>
    <property type="match status" value="1"/>
</dbReference>
<evidence type="ECO:0000256" key="5">
    <source>
        <dbReference type="ARBA" id="ARBA00022801"/>
    </source>
</evidence>
<evidence type="ECO:0000256" key="2">
    <source>
        <dbReference type="ARBA" id="ARBA00022695"/>
    </source>
</evidence>
<accession>A0A9P3UIB5</accession>
<feature type="region of interest" description="Disordered" evidence="8">
    <location>
        <begin position="238"/>
        <end position="263"/>
    </location>
</feature>
<dbReference type="GO" id="GO:0003723">
    <property type="term" value="F:RNA binding"/>
    <property type="evidence" value="ECO:0007669"/>
    <property type="project" value="UniProtKB-KW"/>
</dbReference>
<evidence type="ECO:0000256" key="8">
    <source>
        <dbReference type="SAM" id="MobiDB-lite"/>
    </source>
</evidence>
<dbReference type="Pfam" id="PF17921">
    <property type="entry name" value="Integrase_H2C2"/>
    <property type="match status" value="1"/>
</dbReference>
<dbReference type="InterPro" id="IPR021109">
    <property type="entry name" value="Peptidase_aspartic_dom_sf"/>
</dbReference>
<dbReference type="Pfam" id="PF17917">
    <property type="entry name" value="RT_RNaseH"/>
    <property type="match status" value="1"/>
</dbReference>
<evidence type="ECO:0000259" key="9">
    <source>
        <dbReference type="PROSITE" id="PS50994"/>
    </source>
</evidence>